<reference evidence="2 3" key="2">
    <citation type="submission" date="2020-08" db="EMBL/GenBank/DDBJ databases">
        <authorList>
            <person name="Partida-Martinez L."/>
            <person name="Huntemann M."/>
            <person name="Clum A."/>
            <person name="Wang J."/>
            <person name="Palaniappan K."/>
            <person name="Ritter S."/>
            <person name="Chen I.-M."/>
            <person name="Stamatis D."/>
            <person name="Reddy T."/>
            <person name="O'Malley R."/>
            <person name="Daum C."/>
            <person name="Shapiro N."/>
            <person name="Ivanova N."/>
            <person name="Kyrpides N."/>
            <person name="Woyke T."/>
        </authorList>
    </citation>
    <scope>NUCLEOTIDE SEQUENCE [LARGE SCALE GENOMIC DNA]</scope>
    <source>
        <strain evidence="2 3">AS3.13</strain>
    </source>
</reference>
<sequence length="294" mass="31260">MSISGPILVFLANGVQGSAVVRAARRRGHAARALMRARPDHATDRDAVIGDLDDPASLRAAAHGCAHAVLQIPAGPQPRMIAQAQAALDALLAAGTRSLVLKLSSASRPAPCPDASFVANAAIEALVRHAGIPFAVVRPTMYLDNLLKPSARADIVDRALVSPPIARDQRIAWTCVDDAAHVAILLLEQARHGGDHLVCGPQAVTGDGLAKQLSIGLARPIAFRAEPVTLFEHDVAMAMGADLAARIAARFRYFAEHRDDADRILGATPAPLRLPGFHPISIAEWARRHRSLFR</sequence>
<dbReference type="InterPro" id="IPR008030">
    <property type="entry name" value="NmrA-like"/>
</dbReference>
<dbReference type="Gene3D" id="3.40.50.720">
    <property type="entry name" value="NAD(P)-binding Rossmann-like Domain"/>
    <property type="match status" value="1"/>
</dbReference>
<evidence type="ECO:0000259" key="1">
    <source>
        <dbReference type="Pfam" id="PF05368"/>
    </source>
</evidence>
<dbReference type="SUPFAM" id="SSF51735">
    <property type="entry name" value="NAD(P)-binding Rossmann-fold domains"/>
    <property type="match status" value="1"/>
</dbReference>
<proteinExistence type="predicted"/>
<accession>A0A7X0MMV2</accession>
<protein>
    <submittedName>
        <fullName evidence="2">Uncharacterized protein YbjT (DUF2867 family)</fullName>
    </submittedName>
</protein>
<name>A0A7X0MMV2_9SPHN</name>
<dbReference type="Pfam" id="PF05368">
    <property type="entry name" value="NmrA"/>
    <property type="match status" value="1"/>
</dbReference>
<feature type="domain" description="NmrA-like" evidence="1">
    <location>
        <begin position="7"/>
        <end position="262"/>
    </location>
</feature>
<dbReference type="Proteomes" id="UP000522313">
    <property type="component" value="Unassembled WGS sequence"/>
</dbReference>
<dbReference type="PANTHER" id="PTHR43162:SF1">
    <property type="entry name" value="PRESTALK A DIFFERENTIATION PROTEIN A"/>
    <property type="match status" value="1"/>
</dbReference>
<dbReference type="AlphaFoldDB" id="A0A7X0MMV2"/>
<dbReference type="EMBL" id="JACHBT010000006">
    <property type="protein sequence ID" value="MBB6504451.1"/>
    <property type="molecule type" value="Genomic_DNA"/>
</dbReference>
<gene>
    <name evidence="2" type="ORF">F4693_001421</name>
</gene>
<dbReference type="InterPro" id="IPR036291">
    <property type="entry name" value="NAD(P)-bd_dom_sf"/>
</dbReference>
<evidence type="ECO:0000313" key="2">
    <source>
        <dbReference type="EMBL" id="MBB6504451.1"/>
    </source>
</evidence>
<evidence type="ECO:0000313" key="3">
    <source>
        <dbReference type="Proteomes" id="UP000522313"/>
    </source>
</evidence>
<comment type="caution">
    <text evidence="2">The sequence shown here is derived from an EMBL/GenBank/DDBJ whole genome shotgun (WGS) entry which is preliminary data.</text>
</comment>
<organism evidence="2 3">
    <name type="scientific">Sphingomonas endophytica</name>
    <dbReference type="NCBI Taxonomy" id="869719"/>
    <lineage>
        <taxon>Bacteria</taxon>
        <taxon>Pseudomonadati</taxon>
        <taxon>Pseudomonadota</taxon>
        <taxon>Alphaproteobacteria</taxon>
        <taxon>Sphingomonadales</taxon>
        <taxon>Sphingomonadaceae</taxon>
        <taxon>Sphingomonas</taxon>
    </lineage>
</organism>
<dbReference type="PANTHER" id="PTHR43162">
    <property type="match status" value="1"/>
</dbReference>
<dbReference type="InterPro" id="IPR051604">
    <property type="entry name" value="Ergot_Alk_Oxidoreductase"/>
</dbReference>
<dbReference type="RefSeq" id="WP_184504757.1">
    <property type="nucleotide sequence ID" value="NZ_JACHBT010000006.1"/>
</dbReference>
<reference evidence="2 3" key="1">
    <citation type="submission" date="2020-08" db="EMBL/GenBank/DDBJ databases">
        <title>The Agave Microbiome: Exploring the role of microbial communities in plant adaptations to desert environments.</title>
        <authorList>
            <person name="Partida-Martinez L.P."/>
        </authorList>
    </citation>
    <scope>NUCLEOTIDE SEQUENCE [LARGE SCALE GENOMIC DNA]</scope>
    <source>
        <strain evidence="2 3">AS3.13</strain>
    </source>
</reference>